<dbReference type="HOGENOM" id="CLU_3047355_0_0_0"/>
<dbReference type="STRING" id="243090.RB135"/>
<reference evidence="1 2" key="1">
    <citation type="journal article" date="2003" name="Proc. Natl. Acad. Sci. U.S.A.">
        <title>Complete genome sequence of the marine planctomycete Pirellula sp. strain 1.</title>
        <authorList>
            <person name="Gloeckner F.O."/>
            <person name="Kube M."/>
            <person name="Bauer M."/>
            <person name="Teeling H."/>
            <person name="Lombardot T."/>
            <person name="Ludwig W."/>
            <person name="Gade D."/>
            <person name="Beck A."/>
            <person name="Borzym K."/>
            <person name="Heitmann K."/>
            <person name="Rabus R."/>
            <person name="Schlesner H."/>
            <person name="Amann R."/>
            <person name="Reinhardt R."/>
        </authorList>
    </citation>
    <scope>NUCLEOTIDE SEQUENCE [LARGE SCALE GENOMIC DNA]</scope>
    <source>
        <strain evidence="2">DSM 10527 / NCIMB 13988 / SH1</strain>
    </source>
</reference>
<accession>Q7UZ78</accession>
<dbReference type="EMBL" id="BX294133">
    <property type="protein sequence ID" value="CAD71405.1"/>
    <property type="molecule type" value="Genomic_DNA"/>
</dbReference>
<dbReference type="InParanoid" id="Q7UZ78"/>
<name>Q7UZ78_RHOBA</name>
<evidence type="ECO:0000313" key="2">
    <source>
        <dbReference type="Proteomes" id="UP000001025"/>
    </source>
</evidence>
<evidence type="ECO:0000313" key="1">
    <source>
        <dbReference type="EMBL" id="CAD71405.1"/>
    </source>
</evidence>
<proteinExistence type="predicted"/>
<organism evidence="1 2">
    <name type="scientific">Rhodopirellula baltica (strain DSM 10527 / NCIMB 13988 / SH1)</name>
    <dbReference type="NCBI Taxonomy" id="243090"/>
    <lineage>
        <taxon>Bacteria</taxon>
        <taxon>Pseudomonadati</taxon>
        <taxon>Planctomycetota</taxon>
        <taxon>Planctomycetia</taxon>
        <taxon>Pirellulales</taxon>
        <taxon>Pirellulaceae</taxon>
        <taxon>Rhodopirellula</taxon>
    </lineage>
</organism>
<protein>
    <submittedName>
        <fullName evidence="1">Uncharacterized protein</fullName>
    </submittedName>
</protein>
<dbReference type="EnsemblBacteria" id="CAD71405">
    <property type="protein sequence ID" value="CAD71405"/>
    <property type="gene ID" value="RB135"/>
</dbReference>
<gene>
    <name evidence="1" type="ordered locus">RB135</name>
</gene>
<dbReference type="PATRIC" id="fig|243090.15.peg.74"/>
<keyword evidence="2" id="KW-1185">Reference proteome</keyword>
<dbReference type="KEGG" id="rba:RB135"/>
<dbReference type="Proteomes" id="UP000001025">
    <property type="component" value="Chromosome"/>
</dbReference>
<dbReference type="AlphaFoldDB" id="Q7UZ78"/>
<sequence length="54" mass="6083">MAHFPAVAVPFPMLFSPEQLCDNSRASPIGPTPFSFQKRIKQQVRHALAWTTTK</sequence>